<dbReference type="OrthoDB" id="444255at2759"/>
<feature type="transmembrane region" description="Helical" evidence="2">
    <location>
        <begin position="21"/>
        <end position="40"/>
    </location>
</feature>
<keyword evidence="2" id="KW-1133">Transmembrane helix</keyword>
<dbReference type="AlphaFoldDB" id="A0A1V9ZQJ1"/>
<comment type="caution">
    <text evidence="3">The sequence shown here is derived from an EMBL/GenBank/DDBJ whole genome shotgun (WGS) entry which is preliminary data.</text>
</comment>
<keyword evidence="1" id="KW-0175">Coiled coil</keyword>
<dbReference type="EMBL" id="JNBS01001730">
    <property type="protein sequence ID" value="OQS00247.1"/>
    <property type="molecule type" value="Genomic_DNA"/>
</dbReference>
<keyword evidence="2" id="KW-0812">Transmembrane</keyword>
<evidence type="ECO:0000256" key="2">
    <source>
        <dbReference type="SAM" id="Phobius"/>
    </source>
</evidence>
<keyword evidence="2" id="KW-0472">Membrane</keyword>
<feature type="coiled-coil region" evidence="1">
    <location>
        <begin position="571"/>
        <end position="598"/>
    </location>
</feature>
<reference evidence="3 4" key="1">
    <citation type="journal article" date="2014" name="Genome Biol. Evol.">
        <title>The secreted proteins of Achlya hypogyna and Thraustotheca clavata identify the ancestral oomycete secretome and reveal gene acquisitions by horizontal gene transfer.</title>
        <authorList>
            <person name="Misner I."/>
            <person name="Blouin N."/>
            <person name="Leonard G."/>
            <person name="Richards T.A."/>
            <person name="Lane C.E."/>
        </authorList>
    </citation>
    <scope>NUCLEOTIDE SEQUENCE [LARGE SCALE GENOMIC DNA]</scope>
    <source>
        <strain evidence="3 4">ATCC 34112</strain>
    </source>
</reference>
<proteinExistence type="predicted"/>
<keyword evidence="4" id="KW-1185">Reference proteome</keyword>
<evidence type="ECO:0000313" key="3">
    <source>
        <dbReference type="EMBL" id="OQS00247.1"/>
    </source>
</evidence>
<protein>
    <submittedName>
        <fullName evidence="3">Uncharacterized protein</fullName>
    </submittedName>
</protein>
<sequence length="899" mass="103847">MMKKVGDYNPMLSKPAPFQLLVTKRWVIAFLAFSFTFLYFRDLYTTNNLTILKYPKRNQACEHHSSSFKMHYSELVLKKPALDIAKEHHGVLRYNTHESLDLSWESCLPMHTKECGLYVGSESSMFDLAQDGVHCRSAVLHHLLTLAIDVIEQQGFIGVPSGPTLRHLAAFGALSPSNHSVEITTDANIDLSSWFWQHGLAHFKDESLGDITCIAAHHPLASKLYADDLPIVMGPLNGVPFMQWASIAPKTTFPGFEGEMNYIHIARSKVVIPRNYIFPLSCLKVYDVSIQAPHYAPAFYSNSQELESYPSSSCEAYCDTYKVEPKSISPNFSNCPIHRDLNFESRLEDYKAQNVPLQLSDDHKVDLEPFKKNETKLRAGNAWQYCLPIRPIQCGVRRGDKSTLFDTPVGRPCRSAVLHLLMDDLLDALSKDYQVAFPYFGTLLGAWRDQAIIPHTPDVDIVVPYQIDWDHFQDVMWERGYYVFYRSIHAACVAPHHPLAPLLYTPESSKTNSPDHGTPYVDLYTWWEVPDNGANDAKIHLIIHLSFLKMEAEGDKVHKRLQKRNQQREFRRKVNQQLELLRARAKELEIELNDKRKNRSLLLPWSQVEYALRNDLIECQTANKHLIQNIADMQLLNHLMIKWLRTLFPIVENSSEYPAWYRIGLCQDDASKIAICDWVTQHMYHNTDHVLMLSGFRSENHFPSQGFLFDTSKGYIEYNFYDRRIHHESFDIVLEAFRELFLTNNSFSTGNDSTILSKEYIYSRGHDISECLVHREFIKDNRVVFVQHSIQDDAKFPNEQIHRHKANWIVLELIAPNVVMETKVFQKSQSWTSVYGYFTPEEEAARIVGCEYHLNQLQRKEKDALDILREHSSVDAKVYQKSQSWNPQCGYFTPEQEAA</sequence>
<dbReference type="STRING" id="74557.A0A1V9ZQJ1"/>
<name>A0A1V9ZQJ1_9STRA</name>
<evidence type="ECO:0000256" key="1">
    <source>
        <dbReference type="SAM" id="Coils"/>
    </source>
</evidence>
<accession>A0A1V9ZQJ1</accession>
<gene>
    <name evidence="3" type="ORF">THRCLA_06102</name>
</gene>
<evidence type="ECO:0000313" key="4">
    <source>
        <dbReference type="Proteomes" id="UP000243217"/>
    </source>
</evidence>
<organism evidence="3 4">
    <name type="scientific">Thraustotheca clavata</name>
    <dbReference type="NCBI Taxonomy" id="74557"/>
    <lineage>
        <taxon>Eukaryota</taxon>
        <taxon>Sar</taxon>
        <taxon>Stramenopiles</taxon>
        <taxon>Oomycota</taxon>
        <taxon>Saprolegniomycetes</taxon>
        <taxon>Saprolegniales</taxon>
        <taxon>Achlyaceae</taxon>
        <taxon>Thraustotheca</taxon>
    </lineage>
</organism>
<dbReference type="Proteomes" id="UP000243217">
    <property type="component" value="Unassembled WGS sequence"/>
</dbReference>